<dbReference type="Proteomes" id="UP001390339">
    <property type="component" value="Unassembled WGS sequence"/>
</dbReference>
<feature type="chain" id="PRO_5045556905" evidence="1">
    <location>
        <begin position="18"/>
        <end position="457"/>
    </location>
</feature>
<keyword evidence="1" id="KW-0732">Signal</keyword>
<evidence type="ECO:0000313" key="2">
    <source>
        <dbReference type="EMBL" id="KAK8872947.1"/>
    </source>
</evidence>
<proteinExistence type="predicted"/>
<evidence type="ECO:0000313" key="3">
    <source>
        <dbReference type="Proteomes" id="UP001390339"/>
    </source>
</evidence>
<accession>A0ABR2J698</accession>
<keyword evidence="3" id="KW-1185">Reference proteome</keyword>
<gene>
    <name evidence="2" type="ORF">PGQ11_003461</name>
</gene>
<evidence type="ECO:0000256" key="1">
    <source>
        <dbReference type="SAM" id="SignalP"/>
    </source>
</evidence>
<dbReference type="EMBL" id="JAPCWZ010000003">
    <property type="protein sequence ID" value="KAK8872947.1"/>
    <property type="molecule type" value="Genomic_DNA"/>
</dbReference>
<feature type="signal peptide" evidence="1">
    <location>
        <begin position="1"/>
        <end position="17"/>
    </location>
</feature>
<sequence>MIRAGVTVLALAALAQTSPIPDDKPALEERQFQIGNPWTGIWPPGPPAPTPIITFPGGDGDSGDSVQIGYSTSVEKRQTLGGSEPSAIKQKLTELELEYESLVQKFGKHPPSNVAKRLKEIEVELKKYGIAIVTTPDGTSTVITFGKTKRQITIGDGGYGDPAFNLIGLETTLEQLMQEYGPNPPHDIYIIEERIKNILAAYGITIISAPDGTITIITPSTKREAASYNVEALRVIFESFVQKYNGERPPMADWIVIQDIAAILKSYGITTSVKGSEKASHTTKRAKPIDLGDSVNTAFLQVLYYMLQGTYGNNADTPRDIFLIQQSIVTILSAQGIVIPGWKTTVPGGPMIPDRPVPGGPIVPDTTYPGGPMIPDVTVPGGEMKPSTKRDSTALKGLQSALSTLEAQYGTFAATAVPFPVLLIMQNVVTVLQANEFVIPGWPPLLGPGTVVIGPST</sequence>
<name>A0ABR2J698_9PEZI</name>
<comment type="caution">
    <text evidence="2">The sequence shown here is derived from an EMBL/GenBank/DDBJ whole genome shotgun (WGS) entry which is preliminary data.</text>
</comment>
<organism evidence="2 3">
    <name type="scientific">Apiospora arundinis</name>
    <dbReference type="NCBI Taxonomy" id="335852"/>
    <lineage>
        <taxon>Eukaryota</taxon>
        <taxon>Fungi</taxon>
        <taxon>Dikarya</taxon>
        <taxon>Ascomycota</taxon>
        <taxon>Pezizomycotina</taxon>
        <taxon>Sordariomycetes</taxon>
        <taxon>Xylariomycetidae</taxon>
        <taxon>Amphisphaeriales</taxon>
        <taxon>Apiosporaceae</taxon>
        <taxon>Apiospora</taxon>
    </lineage>
</organism>
<reference evidence="2 3" key="1">
    <citation type="journal article" date="2024" name="IMA Fungus">
        <title>Apiospora arundinis, a panoply of carbohydrate-active enzymes and secondary metabolites.</title>
        <authorList>
            <person name="Sorensen T."/>
            <person name="Petersen C."/>
            <person name="Muurmann A.T."/>
            <person name="Christiansen J.V."/>
            <person name="Brundto M.L."/>
            <person name="Overgaard C.K."/>
            <person name="Boysen A.T."/>
            <person name="Wollenberg R.D."/>
            <person name="Larsen T.O."/>
            <person name="Sorensen J.L."/>
            <person name="Nielsen K.L."/>
            <person name="Sondergaard T.E."/>
        </authorList>
    </citation>
    <scope>NUCLEOTIDE SEQUENCE [LARGE SCALE GENOMIC DNA]</scope>
    <source>
        <strain evidence="2 3">AAU 773</strain>
    </source>
</reference>
<protein>
    <submittedName>
        <fullName evidence="2">Uncharacterized protein</fullName>
    </submittedName>
</protein>